<protein>
    <submittedName>
        <fullName evidence="2">WbqC-like family protein</fullName>
    </submittedName>
</protein>
<dbReference type="EMBL" id="FWWW01000053">
    <property type="protein sequence ID" value="SMB90104.1"/>
    <property type="molecule type" value="Genomic_DNA"/>
</dbReference>
<dbReference type="AlphaFoldDB" id="A0A1W1VAV3"/>
<name>A0A1W1VAV3_9BACT</name>
<evidence type="ECO:0000313" key="3">
    <source>
        <dbReference type="Proteomes" id="UP000192266"/>
    </source>
</evidence>
<dbReference type="STRING" id="645990.SAMN00120144_3280"/>
<dbReference type="RefSeq" id="WP_084444474.1">
    <property type="nucleotide sequence ID" value="NZ_FWWW01000053.1"/>
</dbReference>
<gene>
    <name evidence="2" type="ORF">SAMN00120144_3280</name>
</gene>
<dbReference type="Pfam" id="PF08889">
    <property type="entry name" value="WbqC"/>
    <property type="match status" value="1"/>
</dbReference>
<evidence type="ECO:0000313" key="2">
    <source>
        <dbReference type="EMBL" id="SMB90104.1"/>
    </source>
</evidence>
<dbReference type="Proteomes" id="UP000192266">
    <property type="component" value="Unassembled WGS sequence"/>
</dbReference>
<organism evidence="2 3">
    <name type="scientific">Hymenobacter roseosalivarius DSM 11622</name>
    <dbReference type="NCBI Taxonomy" id="645990"/>
    <lineage>
        <taxon>Bacteria</taxon>
        <taxon>Pseudomonadati</taxon>
        <taxon>Bacteroidota</taxon>
        <taxon>Cytophagia</taxon>
        <taxon>Cytophagales</taxon>
        <taxon>Hymenobacteraceae</taxon>
        <taxon>Hymenobacter</taxon>
    </lineage>
</organism>
<reference evidence="2 3" key="1">
    <citation type="submission" date="2017-04" db="EMBL/GenBank/DDBJ databases">
        <authorList>
            <person name="Afonso C.L."/>
            <person name="Miller P.J."/>
            <person name="Scott M.A."/>
            <person name="Spackman E."/>
            <person name="Goraichik I."/>
            <person name="Dimitrov K.M."/>
            <person name="Suarez D.L."/>
            <person name="Swayne D.E."/>
        </authorList>
    </citation>
    <scope>NUCLEOTIDE SEQUENCE [LARGE SCALE GENOMIC DNA]</scope>
    <source>
        <strain evidence="2 3">DSM 11622</strain>
    </source>
</reference>
<sequence>MPILFELPYNPPIAFFAELVGADSLLLESHENYRKQTYRNRCLILTAQGVKPLTVPVVDGNRSEKVKTAALEIDYRQNWVHQHWRTLQTAYGGSPYFEYYADYLHDIYVQKPPLLFDLNLTLLHFYLRCLRLRIPVAFTPEYHSSYPNPTVRDRRDWLTPKAPAPTEPDTPSDPDWVRPYSQTFGLQFVPHLSILDLLFSQGPNAGSYLA</sequence>
<keyword evidence="3" id="KW-1185">Reference proteome</keyword>
<accession>A0A1W1VAV3</accession>
<feature type="region of interest" description="Disordered" evidence="1">
    <location>
        <begin position="153"/>
        <end position="175"/>
    </location>
</feature>
<proteinExistence type="predicted"/>
<dbReference type="OrthoDB" id="1523452at2"/>
<evidence type="ECO:0000256" key="1">
    <source>
        <dbReference type="SAM" id="MobiDB-lite"/>
    </source>
</evidence>
<dbReference type="InterPro" id="IPR014985">
    <property type="entry name" value="WbqC"/>
</dbReference>